<feature type="compositionally biased region" description="Basic and acidic residues" evidence="1">
    <location>
        <begin position="354"/>
        <end position="367"/>
    </location>
</feature>
<dbReference type="STRING" id="4999.A0A1Y1U8J9"/>
<feature type="region of interest" description="Disordered" evidence="1">
    <location>
        <begin position="234"/>
        <end position="258"/>
    </location>
</feature>
<accession>A0A1Y1U8J9</accession>
<dbReference type="InterPro" id="IPR038511">
    <property type="entry name" value="TAP42/TAP46-like_sf"/>
</dbReference>
<dbReference type="PANTHER" id="PTHR10933">
    <property type="entry name" value="IMMUNOGLOBULIN-BINDING PROTEIN 1"/>
    <property type="match status" value="1"/>
</dbReference>
<dbReference type="GO" id="GO:0035303">
    <property type="term" value="P:regulation of dephosphorylation"/>
    <property type="evidence" value="ECO:0007669"/>
    <property type="project" value="TreeGrafter"/>
</dbReference>
<proteinExistence type="predicted"/>
<dbReference type="FunCoup" id="A0A1Y1U8J9">
    <property type="interactions" value="364"/>
</dbReference>
<dbReference type="InterPro" id="IPR007304">
    <property type="entry name" value="TAP46-like"/>
</dbReference>
<dbReference type="GO" id="GO:0051721">
    <property type="term" value="F:protein phosphatase 2A binding"/>
    <property type="evidence" value="ECO:0007669"/>
    <property type="project" value="TreeGrafter"/>
</dbReference>
<dbReference type="PANTHER" id="PTHR10933:SF9">
    <property type="entry name" value="IMMUNOGLOBULIN-BINDING PROTEIN 1"/>
    <property type="match status" value="1"/>
</dbReference>
<gene>
    <name evidence="2" type="ORF">BD324DRAFT_635546</name>
</gene>
<feature type="region of interest" description="Disordered" evidence="1">
    <location>
        <begin position="153"/>
        <end position="180"/>
    </location>
</feature>
<dbReference type="GeneID" id="33558626"/>
<dbReference type="RefSeq" id="XP_021868616.1">
    <property type="nucleotide sequence ID" value="XM_022016817.1"/>
</dbReference>
<feature type="region of interest" description="Disordered" evidence="1">
    <location>
        <begin position="348"/>
        <end position="386"/>
    </location>
</feature>
<dbReference type="GO" id="GO:0009966">
    <property type="term" value="P:regulation of signal transduction"/>
    <property type="evidence" value="ECO:0007669"/>
    <property type="project" value="InterPro"/>
</dbReference>
<dbReference type="OrthoDB" id="10261753at2759"/>
<comment type="caution">
    <text evidence="2">The sequence shown here is derived from an EMBL/GenBank/DDBJ whole genome shotgun (WGS) entry which is preliminary data.</text>
</comment>
<sequence>MSQTDLPLPVFYSKTLSSLLPIFDDSLSLSDPNAVAILSKALEDLHLIARMITSLGVFSDNESVEELGNGELVFMSLGWVIGEAESKGGLGGIQDRLAALKRADHAFNLFLSLLSTYSIVTPSEQAESSAMGVEAGLPRDPAKRREAKIAQYKREKQLREQISTRCPGQPDSSSNPLSFILSLLPSSDSRPSSTAVNAEEDDQRTVSLSVLQLLYTLTLSSLASIKMELDILASAPPEPTSSQPPQTGETDNTWRLDRTPASHVKPRQLISGGGRVLRPFTILPSTIAMSDRERLRSEVFRSGHRLPTMTIDEYLEEEQARGNIITGGGQASADAPTESELLQLAAEEDGTMEGDAKAEQKRLKDENWAQYAEANPRGAGNRMNRG</sequence>
<protein>
    <submittedName>
        <fullName evidence="2">TAP42-like protein</fullName>
    </submittedName>
</protein>
<evidence type="ECO:0000313" key="3">
    <source>
        <dbReference type="Proteomes" id="UP000193218"/>
    </source>
</evidence>
<dbReference type="AlphaFoldDB" id="A0A1Y1U8J9"/>
<dbReference type="GO" id="GO:0005829">
    <property type="term" value="C:cytosol"/>
    <property type="evidence" value="ECO:0007669"/>
    <property type="project" value="TreeGrafter"/>
</dbReference>
<organism evidence="2 3">
    <name type="scientific">Kockovaella imperatae</name>
    <dbReference type="NCBI Taxonomy" id="4999"/>
    <lineage>
        <taxon>Eukaryota</taxon>
        <taxon>Fungi</taxon>
        <taxon>Dikarya</taxon>
        <taxon>Basidiomycota</taxon>
        <taxon>Agaricomycotina</taxon>
        <taxon>Tremellomycetes</taxon>
        <taxon>Tremellales</taxon>
        <taxon>Cuniculitremaceae</taxon>
        <taxon>Kockovaella</taxon>
    </lineage>
</organism>
<name>A0A1Y1U8J9_9TREE</name>
<evidence type="ECO:0000256" key="1">
    <source>
        <dbReference type="SAM" id="MobiDB-lite"/>
    </source>
</evidence>
<dbReference type="Gene3D" id="1.25.40.540">
    <property type="entry name" value="TAP42-like family"/>
    <property type="match status" value="1"/>
</dbReference>
<evidence type="ECO:0000313" key="2">
    <source>
        <dbReference type="EMBL" id="ORX34353.1"/>
    </source>
</evidence>
<feature type="compositionally biased region" description="Low complexity" evidence="1">
    <location>
        <begin position="171"/>
        <end position="180"/>
    </location>
</feature>
<dbReference type="Proteomes" id="UP000193218">
    <property type="component" value="Unassembled WGS sequence"/>
</dbReference>
<dbReference type="InParanoid" id="A0A1Y1U8J9"/>
<keyword evidence="3" id="KW-1185">Reference proteome</keyword>
<dbReference type="EMBL" id="NBSH01000014">
    <property type="protein sequence ID" value="ORX34353.1"/>
    <property type="molecule type" value="Genomic_DNA"/>
</dbReference>
<dbReference type="Pfam" id="PF04177">
    <property type="entry name" value="TAP42"/>
    <property type="match status" value="1"/>
</dbReference>
<reference evidence="2 3" key="1">
    <citation type="submission" date="2017-03" db="EMBL/GenBank/DDBJ databases">
        <title>Widespread Adenine N6-methylation of Active Genes in Fungi.</title>
        <authorList>
            <consortium name="DOE Joint Genome Institute"/>
            <person name="Mondo S.J."/>
            <person name="Dannebaum R.O."/>
            <person name="Kuo R.C."/>
            <person name="Louie K.B."/>
            <person name="Bewick A.J."/>
            <person name="Labutti K."/>
            <person name="Haridas S."/>
            <person name="Kuo A."/>
            <person name="Salamov A."/>
            <person name="Ahrendt S.R."/>
            <person name="Lau R."/>
            <person name="Bowen B.P."/>
            <person name="Lipzen A."/>
            <person name="Sullivan W."/>
            <person name="Andreopoulos W.B."/>
            <person name="Clum A."/>
            <person name="Lindquist E."/>
            <person name="Daum C."/>
            <person name="Northen T.R."/>
            <person name="Ramamoorthy G."/>
            <person name="Schmitz R.J."/>
            <person name="Gryganskyi A."/>
            <person name="Culley D."/>
            <person name="Magnuson J."/>
            <person name="James T.Y."/>
            <person name="O'Malley M.A."/>
            <person name="Stajich J.E."/>
            <person name="Spatafora J.W."/>
            <person name="Visel A."/>
            <person name="Grigoriev I.V."/>
        </authorList>
    </citation>
    <scope>NUCLEOTIDE SEQUENCE [LARGE SCALE GENOMIC DNA]</scope>
    <source>
        <strain evidence="2 3">NRRL Y-17943</strain>
    </source>
</reference>